<accession>A0AAE0Z4L0</accession>
<comment type="caution">
    <text evidence="1">The sequence shown here is derived from an EMBL/GenBank/DDBJ whole genome shotgun (WGS) entry which is preliminary data.</text>
</comment>
<dbReference type="AlphaFoldDB" id="A0AAE0Z4L0"/>
<gene>
    <name evidence="1" type="ORF">RRG08_016159</name>
</gene>
<dbReference type="Proteomes" id="UP001283361">
    <property type="component" value="Unassembled WGS sequence"/>
</dbReference>
<name>A0AAE0Z4L0_9GAST</name>
<sequence length="165" mass="18578">MASPESHNNFPYVYLTTQRFRAALDQGSPVQHQMVCSGQWRCCTPLSPVSLVTTKKKSPTTPVRGCKHLLTNHKDQLLLCLLEIEMSFSEYRSKGLVTNPNLRVDTTCDTTGRNITRYEIEMTTLLSRYPVFSAWEGNVPTVFIAEKSVETSQGLGHEMETFTAT</sequence>
<protein>
    <submittedName>
        <fullName evidence="1">Uncharacterized protein</fullName>
    </submittedName>
</protein>
<evidence type="ECO:0000313" key="1">
    <source>
        <dbReference type="EMBL" id="KAK3761727.1"/>
    </source>
</evidence>
<keyword evidence="2" id="KW-1185">Reference proteome</keyword>
<proteinExistence type="predicted"/>
<evidence type="ECO:0000313" key="2">
    <source>
        <dbReference type="Proteomes" id="UP001283361"/>
    </source>
</evidence>
<reference evidence="1" key="1">
    <citation type="journal article" date="2023" name="G3 (Bethesda)">
        <title>A reference genome for the long-term kleptoplast-retaining sea slug Elysia crispata morphotype clarki.</title>
        <authorList>
            <person name="Eastman K.E."/>
            <person name="Pendleton A.L."/>
            <person name="Shaikh M.A."/>
            <person name="Suttiyut T."/>
            <person name="Ogas R."/>
            <person name="Tomko P."/>
            <person name="Gavelis G."/>
            <person name="Widhalm J.R."/>
            <person name="Wisecaver J.H."/>
        </authorList>
    </citation>
    <scope>NUCLEOTIDE SEQUENCE</scope>
    <source>
        <strain evidence="1">ECLA1</strain>
    </source>
</reference>
<dbReference type="EMBL" id="JAWDGP010004851">
    <property type="protein sequence ID" value="KAK3761727.1"/>
    <property type="molecule type" value="Genomic_DNA"/>
</dbReference>
<organism evidence="1 2">
    <name type="scientific">Elysia crispata</name>
    <name type="common">lettuce slug</name>
    <dbReference type="NCBI Taxonomy" id="231223"/>
    <lineage>
        <taxon>Eukaryota</taxon>
        <taxon>Metazoa</taxon>
        <taxon>Spiralia</taxon>
        <taxon>Lophotrochozoa</taxon>
        <taxon>Mollusca</taxon>
        <taxon>Gastropoda</taxon>
        <taxon>Heterobranchia</taxon>
        <taxon>Euthyneura</taxon>
        <taxon>Panpulmonata</taxon>
        <taxon>Sacoglossa</taxon>
        <taxon>Placobranchoidea</taxon>
        <taxon>Plakobranchidae</taxon>
        <taxon>Elysia</taxon>
    </lineage>
</organism>